<evidence type="ECO:0000259" key="4">
    <source>
        <dbReference type="PROSITE" id="PS51635"/>
    </source>
</evidence>
<dbReference type="SUPFAM" id="SSF52151">
    <property type="entry name" value="FabD/lysophospholipase-like"/>
    <property type="match status" value="1"/>
</dbReference>
<feature type="domain" description="PNPLA" evidence="4">
    <location>
        <begin position="1"/>
        <end position="270"/>
    </location>
</feature>
<dbReference type="GO" id="GO:0046486">
    <property type="term" value="P:glycerolipid metabolic process"/>
    <property type="evidence" value="ECO:0007669"/>
    <property type="project" value="UniProtKB-ARBA"/>
</dbReference>
<dbReference type="PANTHER" id="PTHR24185">
    <property type="entry name" value="CALCIUM-INDEPENDENT PHOSPHOLIPASE A2-GAMMA"/>
    <property type="match status" value="1"/>
</dbReference>
<proteinExistence type="predicted"/>
<dbReference type="OrthoDB" id="630895at2759"/>
<dbReference type="InterPro" id="IPR016035">
    <property type="entry name" value="Acyl_Trfase/lysoPLipase"/>
</dbReference>
<evidence type="ECO:0000256" key="2">
    <source>
        <dbReference type="PROSITE-ProRule" id="PRU01161"/>
    </source>
</evidence>
<dbReference type="PANTHER" id="PTHR24185:SF4">
    <property type="entry name" value="SERINE HYDROLASE, PUTATIVE (AFU_ORTHOLOGUE AFUA_2G07870)-RELATED"/>
    <property type="match status" value="1"/>
</dbReference>
<dbReference type="Proteomes" id="UP000054481">
    <property type="component" value="Unassembled WGS sequence"/>
</dbReference>
<keyword evidence="1" id="KW-0443">Lipid metabolism</keyword>
<dbReference type="PROSITE" id="PS51635">
    <property type="entry name" value="PNPLA"/>
    <property type="match status" value="1"/>
</dbReference>
<dbReference type="InterPro" id="IPR002641">
    <property type="entry name" value="PNPLA_dom"/>
</dbReference>
<reference evidence="5 6" key="1">
    <citation type="journal article" date="2014" name="Genome Biol. Evol.">
        <title>Comparative genomics and transcriptomics analyses reveal divergent lifestyle features of nematode endoparasitic fungus Hirsutella minnesotensis.</title>
        <authorList>
            <person name="Lai Y."/>
            <person name="Liu K."/>
            <person name="Zhang X."/>
            <person name="Zhang X."/>
            <person name="Li K."/>
            <person name="Wang N."/>
            <person name="Shu C."/>
            <person name="Wu Y."/>
            <person name="Wang C."/>
            <person name="Bushley K.E."/>
            <person name="Xiang M."/>
            <person name="Liu X."/>
        </authorList>
    </citation>
    <scope>NUCLEOTIDE SEQUENCE [LARGE SCALE GENOMIC DNA]</scope>
    <source>
        <strain evidence="5 6">3608</strain>
    </source>
</reference>
<feature type="region of interest" description="Disordered" evidence="3">
    <location>
        <begin position="469"/>
        <end position="505"/>
    </location>
</feature>
<organism evidence="5 6">
    <name type="scientific">Hirsutella minnesotensis 3608</name>
    <dbReference type="NCBI Taxonomy" id="1043627"/>
    <lineage>
        <taxon>Eukaryota</taxon>
        <taxon>Fungi</taxon>
        <taxon>Dikarya</taxon>
        <taxon>Ascomycota</taxon>
        <taxon>Pezizomycotina</taxon>
        <taxon>Sordariomycetes</taxon>
        <taxon>Hypocreomycetidae</taxon>
        <taxon>Hypocreales</taxon>
        <taxon>Ophiocordycipitaceae</taxon>
        <taxon>Hirsutella</taxon>
    </lineage>
</organism>
<accession>A0A0F7ZKF0</accession>
<feature type="compositionally biased region" description="Pro residues" evidence="3">
    <location>
        <begin position="475"/>
        <end position="499"/>
    </location>
</feature>
<dbReference type="Gene3D" id="3.40.1090.10">
    <property type="entry name" value="Cytosolic phospholipase A2 catalytic domain"/>
    <property type="match status" value="1"/>
</dbReference>
<evidence type="ECO:0000313" key="5">
    <source>
        <dbReference type="EMBL" id="KJZ75181.1"/>
    </source>
</evidence>
<dbReference type="AlphaFoldDB" id="A0A0F7ZKF0"/>
<evidence type="ECO:0000313" key="6">
    <source>
        <dbReference type="Proteomes" id="UP000054481"/>
    </source>
</evidence>
<feature type="region of interest" description="Disordered" evidence="3">
    <location>
        <begin position="540"/>
        <end position="574"/>
    </location>
</feature>
<protein>
    <recommendedName>
        <fullName evidence="4">PNPLA domain-containing protein</fullName>
    </recommendedName>
</protein>
<evidence type="ECO:0000256" key="1">
    <source>
        <dbReference type="ARBA" id="ARBA00023098"/>
    </source>
</evidence>
<gene>
    <name evidence="5" type="ORF">HIM_05375</name>
</gene>
<name>A0A0F7ZKF0_9HYPO</name>
<dbReference type="EMBL" id="KQ030519">
    <property type="protein sequence ID" value="KJZ75181.1"/>
    <property type="molecule type" value="Genomic_DNA"/>
</dbReference>
<sequence>MRGYSILIILQELMHRTFVETHGRAPSRHELPKPCDHFDLIVGTGVGGLIALMLGRLRLDIETSKDLYVRMTRRVFETDKTIAGIPYCSTMFKASRLEDAIKQCVREIAVRNEQSGSARTSVDESPGCDGIAPRSPLFDKSSQRTFEYSHPAAGIGLIKISAQIPSRLVGTDLFSKLKHDQGNAGLYDLQPVRTKTAVVAFYKGSPAGSPPVLLRSYDSRRESSFDSDCKIWQAGRATCAVAHAFKSIQIGDSCFQDDSLAAFNPAVEALDEAVVNEWPGRRLGIMVSLGAGKKLPDGLRRTPSWQDGLPGELAEARRKIITKVELCEYTHQYMEEEYLVKRGVDPSNYFRLNAELSLGDELGISELNQLSEVNMDTRRYLAREREQNFVRRIAHTLSSRDFAKGTTVAEIPETCELDASSPSQPLAVHELPGDMPRRLSELEANPSHPTFTTPTFKQAVPNHVAPQCMHKIPRKPPASPARIPPPSPKRIPPPPPKTIPPSALTRKELSVHAISVTEKTLRLQQPLARPPCGSFTERREAHHKMGHGYRPAPSPLRTIEPNRFEARPPPPPPK</sequence>
<dbReference type="GO" id="GO:0016020">
    <property type="term" value="C:membrane"/>
    <property type="evidence" value="ECO:0007669"/>
    <property type="project" value="TreeGrafter"/>
</dbReference>
<evidence type="ECO:0000256" key="3">
    <source>
        <dbReference type="SAM" id="MobiDB-lite"/>
    </source>
</evidence>
<dbReference type="GO" id="GO:0019369">
    <property type="term" value="P:arachidonate metabolic process"/>
    <property type="evidence" value="ECO:0007669"/>
    <property type="project" value="TreeGrafter"/>
</dbReference>
<comment type="caution">
    <text evidence="2">Lacks conserved residue(s) required for the propagation of feature annotation.</text>
</comment>
<dbReference type="GO" id="GO:0047499">
    <property type="term" value="F:calcium-independent phospholipase A2 activity"/>
    <property type="evidence" value="ECO:0007669"/>
    <property type="project" value="TreeGrafter"/>
</dbReference>
<dbReference type="Pfam" id="PF01734">
    <property type="entry name" value="Patatin"/>
    <property type="match status" value="1"/>
</dbReference>
<keyword evidence="6" id="KW-1185">Reference proteome</keyword>